<organism evidence="1 2">
    <name type="scientific">Kineothrix sedimenti</name>
    <dbReference type="NCBI Taxonomy" id="3123317"/>
    <lineage>
        <taxon>Bacteria</taxon>
        <taxon>Bacillati</taxon>
        <taxon>Bacillota</taxon>
        <taxon>Clostridia</taxon>
        <taxon>Lachnospirales</taxon>
        <taxon>Lachnospiraceae</taxon>
        <taxon>Kineothrix</taxon>
    </lineage>
</organism>
<keyword evidence="2" id="KW-1185">Reference proteome</keyword>
<proteinExistence type="predicted"/>
<reference evidence="1 2" key="1">
    <citation type="submission" date="2024-02" db="EMBL/GenBank/DDBJ databases">
        <title>Bacterial strain from lacustrine sediment.</title>
        <authorList>
            <person name="Petit C."/>
            <person name="Fadhlaoui K."/>
        </authorList>
    </citation>
    <scope>NUCLEOTIDE SEQUENCE [LARGE SCALE GENOMIC DNA]</scope>
    <source>
        <strain evidence="1 2">IPX-CK</strain>
    </source>
</reference>
<protein>
    <submittedName>
        <fullName evidence="1">Uncharacterized protein</fullName>
    </submittedName>
</protein>
<gene>
    <name evidence="1" type="ORF">V6984_08400</name>
</gene>
<sequence length="56" mass="6570">MEVLLIREEDVQVLHDFDSMKNTLTYLSSSMLQDNVFLRLKPLWNGEPDVKIYNVA</sequence>
<dbReference type="RefSeq" id="WP_342759329.1">
    <property type="nucleotide sequence ID" value="NZ_CP146256.1"/>
</dbReference>
<dbReference type="EMBL" id="CP146256">
    <property type="protein sequence ID" value="XAH75756.1"/>
    <property type="molecule type" value="Genomic_DNA"/>
</dbReference>
<name>A0ABZ3EZT0_9FIRM</name>
<dbReference type="Proteomes" id="UP001451571">
    <property type="component" value="Chromosome"/>
</dbReference>
<evidence type="ECO:0000313" key="2">
    <source>
        <dbReference type="Proteomes" id="UP001451571"/>
    </source>
</evidence>
<accession>A0ABZ3EZT0</accession>
<evidence type="ECO:0000313" key="1">
    <source>
        <dbReference type="EMBL" id="XAH75756.1"/>
    </source>
</evidence>